<keyword evidence="1" id="KW-0472">Membrane</keyword>
<proteinExistence type="predicted"/>
<feature type="transmembrane region" description="Helical" evidence="1">
    <location>
        <begin position="48"/>
        <end position="67"/>
    </location>
</feature>
<sequence>MVIMVEFFDRGIQRSRARSPLNARLAVYGSGITLGSRKRLFQRKHGPSSGWFSLLVLVLVEILVMLLAQQLLLLLVVVMVVQLAMVVVVVTLFNRKATMPRDKRCRQRFRKSRCRE</sequence>
<dbReference type="Proteomes" id="UP000001058">
    <property type="component" value="Unassembled WGS sequence"/>
</dbReference>
<protein>
    <submittedName>
        <fullName evidence="2">Uncharacterized protein</fullName>
    </submittedName>
</protein>
<dbReference type="GeneID" id="9614529"/>
<feature type="transmembrane region" description="Helical" evidence="1">
    <location>
        <begin position="73"/>
        <end position="94"/>
    </location>
</feature>
<keyword evidence="1" id="KW-0812">Transmembrane</keyword>
<reference evidence="2 3" key="1">
    <citation type="journal article" date="2010" name="Science">
        <title>Genomic analysis of organismal complexity in the multicellular green alga Volvox carteri.</title>
        <authorList>
            <person name="Prochnik S.E."/>
            <person name="Umen J."/>
            <person name="Nedelcu A.M."/>
            <person name="Hallmann A."/>
            <person name="Miller S.M."/>
            <person name="Nishii I."/>
            <person name="Ferris P."/>
            <person name="Kuo A."/>
            <person name="Mitros T."/>
            <person name="Fritz-Laylin L.K."/>
            <person name="Hellsten U."/>
            <person name="Chapman J."/>
            <person name="Simakov O."/>
            <person name="Rensing S.A."/>
            <person name="Terry A."/>
            <person name="Pangilinan J."/>
            <person name="Kapitonov V."/>
            <person name="Jurka J."/>
            <person name="Salamov A."/>
            <person name="Shapiro H."/>
            <person name="Schmutz J."/>
            <person name="Grimwood J."/>
            <person name="Lindquist E."/>
            <person name="Lucas S."/>
            <person name="Grigoriev I.V."/>
            <person name="Schmitt R."/>
            <person name="Kirk D."/>
            <person name="Rokhsar D.S."/>
        </authorList>
    </citation>
    <scope>NUCLEOTIDE SEQUENCE [LARGE SCALE GENOMIC DNA]</scope>
    <source>
        <strain evidence="3">f. Nagariensis / Eve</strain>
    </source>
</reference>
<evidence type="ECO:0000256" key="1">
    <source>
        <dbReference type="SAM" id="Phobius"/>
    </source>
</evidence>
<name>D8ULW3_VOLCA</name>
<accession>D8ULW3</accession>
<dbReference type="KEGG" id="vcn:VOLCADRAFT_101150"/>
<gene>
    <name evidence="2" type="ORF">VOLCADRAFT_101150</name>
</gene>
<evidence type="ECO:0000313" key="2">
    <source>
        <dbReference type="EMBL" id="EFJ39285.1"/>
    </source>
</evidence>
<organism evidence="3">
    <name type="scientific">Volvox carteri f. nagariensis</name>
    <dbReference type="NCBI Taxonomy" id="3068"/>
    <lineage>
        <taxon>Eukaryota</taxon>
        <taxon>Viridiplantae</taxon>
        <taxon>Chlorophyta</taxon>
        <taxon>core chlorophytes</taxon>
        <taxon>Chlorophyceae</taxon>
        <taxon>CS clade</taxon>
        <taxon>Chlamydomonadales</taxon>
        <taxon>Volvocaceae</taxon>
        <taxon>Volvox</taxon>
    </lineage>
</organism>
<dbReference type="EMBL" id="GL378717">
    <property type="protein sequence ID" value="EFJ39285.1"/>
    <property type="molecule type" value="Genomic_DNA"/>
</dbReference>
<evidence type="ECO:0000313" key="3">
    <source>
        <dbReference type="Proteomes" id="UP000001058"/>
    </source>
</evidence>
<dbReference type="InParanoid" id="D8ULW3"/>
<dbReference type="AlphaFoldDB" id="D8ULW3"/>
<dbReference type="RefSeq" id="XP_002959648.1">
    <property type="nucleotide sequence ID" value="XM_002959602.1"/>
</dbReference>
<keyword evidence="1" id="KW-1133">Transmembrane helix</keyword>
<keyword evidence="3" id="KW-1185">Reference proteome</keyword>